<evidence type="ECO:0000259" key="8">
    <source>
        <dbReference type="PROSITE" id="PS50850"/>
    </source>
</evidence>
<evidence type="ECO:0000256" key="7">
    <source>
        <dbReference type="SAM" id="Phobius"/>
    </source>
</evidence>
<accession>A0A1I3Z0W7</accession>
<dbReference type="InterPro" id="IPR011701">
    <property type="entry name" value="MFS"/>
</dbReference>
<keyword evidence="6 7" id="KW-0472">Membrane</keyword>
<evidence type="ECO:0000313" key="10">
    <source>
        <dbReference type="Proteomes" id="UP000199473"/>
    </source>
</evidence>
<feature type="transmembrane region" description="Helical" evidence="7">
    <location>
        <begin position="201"/>
        <end position="225"/>
    </location>
</feature>
<dbReference type="SUPFAM" id="SSF103473">
    <property type="entry name" value="MFS general substrate transporter"/>
    <property type="match status" value="1"/>
</dbReference>
<evidence type="ECO:0000256" key="1">
    <source>
        <dbReference type="ARBA" id="ARBA00004651"/>
    </source>
</evidence>
<protein>
    <submittedName>
        <fullName evidence="9">Predicted arabinose efflux permease, MFS family</fullName>
    </submittedName>
</protein>
<feature type="transmembrane region" description="Helical" evidence="7">
    <location>
        <begin position="160"/>
        <end position="180"/>
    </location>
</feature>
<evidence type="ECO:0000256" key="5">
    <source>
        <dbReference type="ARBA" id="ARBA00022989"/>
    </source>
</evidence>
<proteinExistence type="predicted"/>
<feature type="domain" description="Major facilitator superfamily (MFS) profile" evidence="8">
    <location>
        <begin position="1"/>
        <end position="369"/>
    </location>
</feature>
<evidence type="ECO:0000256" key="6">
    <source>
        <dbReference type="ARBA" id="ARBA00023136"/>
    </source>
</evidence>
<dbReference type="OrthoDB" id="7029709at2"/>
<reference evidence="9 10" key="1">
    <citation type="submission" date="2016-10" db="EMBL/GenBank/DDBJ databases">
        <authorList>
            <person name="de Groot N.N."/>
        </authorList>
    </citation>
    <scope>NUCLEOTIDE SEQUENCE [LARGE SCALE GENOMIC DNA]</scope>
    <source>
        <strain evidence="9 10">DSM 19981</strain>
    </source>
</reference>
<sequence length="369" mass="37689">MTRAEADRASRDASLVLAMTLPGDTVLYLLLPLHAAVFGVSLAEAGLLLAANRLVRILGYGWVARGYEVFGPRRACVVAVLAAACATTGYAVLPGVWWLLPARLLWGLAFAAMNIATQALATAEPTGASRRSGASRGIIAAGPMIGLLAGAVLAEVAGPRVVFLCLGAVSLLGLVFAWRLPDGEAVRLSAGGPRFALPRSLDVWSFVQGFALDGLFVLGLAFLAAQAMPEGAALAAGGALAARYLAEVLLGPPAGRLAERFGAARVLLVVTLASAAGLAVIGAGWLWVGSLMVVGLRGLLQPLPAPVAASRAPPEERVAALARMATWRDIGAGIGPLAAGILLPLVPAVFLYLGAAAVLVASSLHALRR</sequence>
<feature type="transmembrane region" description="Helical" evidence="7">
    <location>
        <begin position="133"/>
        <end position="154"/>
    </location>
</feature>
<keyword evidence="2" id="KW-0813">Transport</keyword>
<dbReference type="AlphaFoldDB" id="A0A1I3Z0W7"/>
<dbReference type="RefSeq" id="WP_092957639.1">
    <property type="nucleotide sequence ID" value="NZ_FOSQ01000002.1"/>
</dbReference>
<evidence type="ECO:0000256" key="2">
    <source>
        <dbReference type="ARBA" id="ARBA00022448"/>
    </source>
</evidence>
<dbReference type="PANTHER" id="PTHR23517:SF3">
    <property type="entry name" value="INTEGRAL MEMBRANE TRANSPORT PROTEIN"/>
    <property type="match status" value="1"/>
</dbReference>
<dbReference type="GO" id="GO:0022857">
    <property type="term" value="F:transmembrane transporter activity"/>
    <property type="evidence" value="ECO:0007669"/>
    <property type="project" value="InterPro"/>
</dbReference>
<name>A0A1I3Z0W7_9PROT</name>
<dbReference type="PROSITE" id="PS50850">
    <property type="entry name" value="MFS"/>
    <property type="match status" value="1"/>
</dbReference>
<keyword evidence="10" id="KW-1185">Reference proteome</keyword>
<dbReference type="PANTHER" id="PTHR23517">
    <property type="entry name" value="RESISTANCE PROTEIN MDTM, PUTATIVE-RELATED-RELATED"/>
    <property type="match status" value="1"/>
</dbReference>
<dbReference type="STRING" id="1123062.SAMN02745775_1029"/>
<dbReference type="InterPro" id="IPR050171">
    <property type="entry name" value="MFS_Transporters"/>
</dbReference>
<dbReference type="EMBL" id="FOSQ01000002">
    <property type="protein sequence ID" value="SFK37259.1"/>
    <property type="molecule type" value="Genomic_DNA"/>
</dbReference>
<organism evidence="9 10">
    <name type="scientific">Falsiroseomonas stagni DSM 19981</name>
    <dbReference type="NCBI Taxonomy" id="1123062"/>
    <lineage>
        <taxon>Bacteria</taxon>
        <taxon>Pseudomonadati</taxon>
        <taxon>Pseudomonadota</taxon>
        <taxon>Alphaproteobacteria</taxon>
        <taxon>Acetobacterales</taxon>
        <taxon>Roseomonadaceae</taxon>
        <taxon>Falsiroseomonas</taxon>
    </lineage>
</organism>
<dbReference type="Pfam" id="PF07690">
    <property type="entry name" value="MFS_1"/>
    <property type="match status" value="2"/>
</dbReference>
<evidence type="ECO:0000313" key="9">
    <source>
        <dbReference type="EMBL" id="SFK37259.1"/>
    </source>
</evidence>
<comment type="subcellular location">
    <subcellularLocation>
        <location evidence="1">Cell membrane</location>
        <topology evidence="1">Multi-pass membrane protein</topology>
    </subcellularLocation>
</comment>
<dbReference type="GO" id="GO:0005886">
    <property type="term" value="C:plasma membrane"/>
    <property type="evidence" value="ECO:0007669"/>
    <property type="project" value="UniProtKB-SubCell"/>
</dbReference>
<dbReference type="InterPro" id="IPR036259">
    <property type="entry name" value="MFS_trans_sf"/>
</dbReference>
<keyword evidence="5 7" id="KW-1133">Transmembrane helix</keyword>
<dbReference type="Proteomes" id="UP000199473">
    <property type="component" value="Unassembled WGS sequence"/>
</dbReference>
<feature type="transmembrane region" description="Helical" evidence="7">
    <location>
        <begin position="345"/>
        <end position="367"/>
    </location>
</feature>
<keyword evidence="3" id="KW-1003">Cell membrane</keyword>
<dbReference type="InterPro" id="IPR020846">
    <property type="entry name" value="MFS_dom"/>
</dbReference>
<keyword evidence="4 7" id="KW-0812">Transmembrane</keyword>
<feature type="transmembrane region" description="Helical" evidence="7">
    <location>
        <begin position="262"/>
        <end position="288"/>
    </location>
</feature>
<feature type="transmembrane region" description="Helical" evidence="7">
    <location>
        <begin position="12"/>
        <end position="31"/>
    </location>
</feature>
<feature type="transmembrane region" description="Helical" evidence="7">
    <location>
        <begin position="76"/>
        <end position="98"/>
    </location>
</feature>
<evidence type="ECO:0000256" key="4">
    <source>
        <dbReference type="ARBA" id="ARBA00022692"/>
    </source>
</evidence>
<dbReference type="Gene3D" id="1.20.1250.20">
    <property type="entry name" value="MFS general substrate transporter like domains"/>
    <property type="match status" value="2"/>
</dbReference>
<gene>
    <name evidence="9" type="ORF">SAMN02745775_1029</name>
</gene>
<evidence type="ECO:0000256" key="3">
    <source>
        <dbReference type="ARBA" id="ARBA00022475"/>
    </source>
</evidence>